<dbReference type="EMBL" id="LPHD01000049">
    <property type="protein sequence ID" value="KWA84028.1"/>
    <property type="molecule type" value="Genomic_DNA"/>
</dbReference>
<evidence type="ECO:0000313" key="4">
    <source>
        <dbReference type="Proteomes" id="UP000060630"/>
    </source>
</evidence>
<reference evidence="3 4" key="1">
    <citation type="submission" date="2015-11" db="EMBL/GenBank/DDBJ databases">
        <title>Expanding the genomic diversity of Burkholderia species for the development of highly accurate diagnostics.</title>
        <authorList>
            <person name="Sahl J."/>
            <person name="Keim P."/>
            <person name="Wagner D."/>
        </authorList>
    </citation>
    <scope>NUCLEOTIDE SEQUENCE [LARGE SCALE GENOMIC DNA]</scope>
    <source>
        <strain evidence="3 4">MSMB2087WGS</strain>
    </source>
</reference>
<feature type="domain" description="SSAP RNA binding" evidence="2">
    <location>
        <begin position="164"/>
        <end position="281"/>
    </location>
</feature>
<protein>
    <recommendedName>
        <fullName evidence="2">SSAP RNA binding domain-containing protein</fullName>
    </recommendedName>
</protein>
<dbReference type="RefSeq" id="WP_060192426.1">
    <property type="nucleotide sequence ID" value="NZ_LPHD01000049.1"/>
</dbReference>
<dbReference type="Proteomes" id="UP000060630">
    <property type="component" value="Unassembled WGS sequence"/>
</dbReference>
<feature type="region of interest" description="Disordered" evidence="1">
    <location>
        <begin position="268"/>
        <end position="308"/>
    </location>
</feature>
<dbReference type="AlphaFoldDB" id="A0A106QBX3"/>
<evidence type="ECO:0000256" key="1">
    <source>
        <dbReference type="SAM" id="MobiDB-lite"/>
    </source>
</evidence>
<dbReference type="InterPro" id="IPR009425">
    <property type="entry name" value="DSRM_SSAP"/>
</dbReference>
<organism evidence="3 4">
    <name type="scientific">Burkholderia ubonensis</name>
    <dbReference type="NCBI Taxonomy" id="101571"/>
    <lineage>
        <taxon>Bacteria</taxon>
        <taxon>Pseudomonadati</taxon>
        <taxon>Pseudomonadota</taxon>
        <taxon>Betaproteobacteria</taxon>
        <taxon>Burkholderiales</taxon>
        <taxon>Burkholderiaceae</taxon>
        <taxon>Burkholderia</taxon>
        <taxon>Burkholderia cepacia complex</taxon>
    </lineage>
</organism>
<feature type="domain" description="SSAP RNA binding" evidence="2">
    <location>
        <begin position="19"/>
        <end position="126"/>
    </location>
</feature>
<gene>
    <name evidence="3" type="ORF">WL29_21930</name>
</gene>
<accession>A0A106QBX3</accession>
<feature type="compositionally biased region" description="Low complexity" evidence="1">
    <location>
        <begin position="278"/>
        <end position="308"/>
    </location>
</feature>
<dbReference type="Pfam" id="PF06378">
    <property type="entry name" value="SSAP_Sak"/>
    <property type="match status" value="2"/>
</dbReference>
<comment type="caution">
    <text evidence="3">The sequence shown here is derived from an EMBL/GenBank/DDBJ whole genome shotgun (WGS) entry which is preliminary data.</text>
</comment>
<evidence type="ECO:0000313" key="3">
    <source>
        <dbReference type="EMBL" id="KWA84028.1"/>
    </source>
</evidence>
<name>A0A106QBX3_9BURK</name>
<sequence length="523" mass="54189">MAKTFFEAFGATINPADVADKNGLSYIAAATAMSLAGRPEVTFVDFGNKPHLEMLGGAVVAVDLKLPGLSEDAPVVQRMWLPVMDQDNQPIELAKVKATDINNSRQRCLVKAIAAVYGDGLSLYFGCGGDGSKAVKMLGVEPGNDLETVQPMVAVLKDGGGAPYIEWNAGLAACRITDPTFHWEVVMWDGKPYREVLGGLFVDVDTIYDGMRQRLSLPIMDAAFNPMPAEKATVYDWNKTVMRVLTKNIAFNTGYGLSVYAVEFGSDKEPKASKGGRKATPAKTEAKAEPAAQAAATPTVAETSAATEATSGAAAVEAEVAASEATAAGVAESNAAEAQASGEDTAPAAGSLAANAAPAATATSTGVTAPAADSEAVERFREVLRKRREAGGVPGVISLFDALDTSTKFAVEDKPACFAVLVTASASIIDGANILALLGALTKYEAMKHLALDTRDMVAAKLTSVLLTAACAEGDDALKAAPNDLVSAGVAQDVDDVLRLAAIGNVPVETVDLLRDVLEMASA</sequence>
<proteinExistence type="predicted"/>
<evidence type="ECO:0000259" key="2">
    <source>
        <dbReference type="Pfam" id="PF06378"/>
    </source>
</evidence>